<keyword evidence="1" id="KW-0472">Membrane</keyword>
<dbReference type="EMBL" id="MF276976">
    <property type="protein sequence ID" value="AWI68063.1"/>
    <property type="molecule type" value="Genomic_DNA"/>
</dbReference>
<sequence>MNKEENKKKRSDIFCFFVFFKISKKKRTHALNIIIFVCFGSVASLTPLLWLHCFSHSFASLASSPKQGMHCTAKANRRGKFSHCKKREKRNEFSDETTEPSQILLFIINPPFWLPQKIEVKE</sequence>
<keyword evidence="1" id="KW-0812">Transmembrane</keyword>
<protein>
    <recommendedName>
        <fullName evidence="3">Transmembrane protein</fullName>
    </recommendedName>
</protein>
<feature type="transmembrane region" description="Helical" evidence="1">
    <location>
        <begin position="30"/>
        <end position="51"/>
    </location>
</feature>
<evidence type="ECO:0008006" key="3">
    <source>
        <dbReference type="Google" id="ProtNLM"/>
    </source>
</evidence>
<name>A0A2U8GH92_9CHLO</name>
<keyword evidence="2" id="KW-0934">Plastid</keyword>
<reference evidence="2" key="1">
    <citation type="journal article" date="2018" name="Am. J. Bot.">
        <title>Organellar phylogenomics inform systematics in the green algal family Hydrodictyaceae (Chlorophyceae) and provide clues to the complex evolutionary history of plastid genomes in the green algal tree of life.</title>
        <authorList>
            <person name="McManus H.A."/>
            <person name="Fucikova K."/>
            <person name="Lewis P.O."/>
            <person name="Lewis L.A."/>
            <person name="Karol K.G."/>
        </authorList>
    </citation>
    <scope>NUCLEOTIDE SEQUENCE</scope>
</reference>
<keyword evidence="1" id="KW-1133">Transmembrane helix</keyword>
<organism evidence="2">
    <name type="scientific">Lacunastrum gracillimum</name>
    <dbReference type="NCBI Taxonomy" id="427913"/>
    <lineage>
        <taxon>Eukaryota</taxon>
        <taxon>Viridiplantae</taxon>
        <taxon>Chlorophyta</taxon>
        <taxon>core chlorophytes</taxon>
        <taxon>Chlorophyceae</taxon>
        <taxon>CS clade</taxon>
        <taxon>Sphaeropleales</taxon>
        <taxon>Hydrodictyaceae</taxon>
        <taxon>Lacunastrum</taxon>
    </lineage>
</organism>
<keyword evidence="2" id="KW-0150">Chloroplast</keyword>
<dbReference type="GeneID" id="36951426"/>
<dbReference type="RefSeq" id="YP_009491864.1">
    <property type="nucleotide sequence ID" value="NC_037918.1"/>
</dbReference>
<geneLocation type="chloroplast" evidence="2"/>
<evidence type="ECO:0000256" key="1">
    <source>
        <dbReference type="SAM" id="Phobius"/>
    </source>
</evidence>
<proteinExistence type="predicted"/>
<dbReference type="AlphaFoldDB" id="A0A2U8GH92"/>
<accession>A0A2U8GH92</accession>
<evidence type="ECO:0000313" key="2">
    <source>
        <dbReference type="EMBL" id="AWI68063.1"/>
    </source>
</evidence>